<evidence type="ECO:0000256" key="1">
    <source>
        <dbReference type="ARBA" id="ARBA00004196"/>
    </source>
</evidence>
<dbReference type="PROSITE" id="PS51352">
    <property type="entry name" value="THIOREDOXIN_2"/>
    <property type="match status" value="1"/>
</dbReference>
<keyword evidence="3" id="KW-0735">Signal-anchor</keyword>
<evidence type="ECO:0000313" key="9">
    <source>
        <dbReference type="Proteomes" id="UP001222800"/>
    </source>
</evidence>
<feature type="domain" description="Thioredoxin" evidence="7">
    <location>
        <begin position="216"/>
        <end position="361"/>
    </location>
</feature>
<protein>
    <submittedName>
        <fullName evidence="8">TlpA disulfide reductase family protein</fullName>
    </submittedName>
</protein>
<dbReference type="Gene3D" id="3.40.30.10">
    <property type="entry name" value="Glutaredoxin"/>
    <property type="match status" value="1"/>
</dbReference>
<reference evidence="8 9" key="1">
    <citation type="submission" date="2023-03" db="EMBL/GenBank/DDBJ databases">
        <title>Complete genome sequence of Tepidibacter sp. SWIR-1, isolated from a deep-sea hydrothermal vent.</title>
        <authorList>
            <person name="Li X."/>
        </authorList>
    </citation>
    <scope>NUCLEOTIDE SEQUENCE [LARGE SCALE GENOMIC DNA]</scope>
    <source>
        <strain evidence="8 9">SWIR-1</strain>
    </source>
</reference>
<dbReference type="CDD" id="cd02966">
    <property type="entry name" value="TlpA_like_family"/>
    <property type="match status" value="1"/>
</dbReference>
<accession>A0ABY8EBG3</accession>
<gene>
    <name evidence="8" type="ORF">P4S50_18065</name>
</gene>
<keyword evidence="4" id="KW-1015">Disulfide bond</keyword>
<dbReference type="SUPFAM" id="SSF52833">
    <property type="entry name" value="Thioredoxin-like"/>
    <property type="match status" value="1"/>
</dbReference>
<evidence type="ECO:0000259" key="7">
    <source>
        <dbReference type="PROSITE" id="PS51352"/>
    </source>
</evidence>
<evidence type="ECO:0000256" key="5">
    <source>
        <dbReference type="ARBA" id="ARBA00023284"/>
    </source>
</evidence>
<dbReference type="PANTHER" id="PTHR42852:SF6">
    <property type="entry name" value="THIOL:DISULFIDE INTERCHANGE PROTEIN DSBE"/>
    <property type="match status" value="1"/>
</dbReference>
<keyword evidence="3" id="KW-0812">Transmembrane</keyword>
<evidence type="ECO:0000313" key="8">
    <source>
        <dbReference type="EMBL" id="WFD10239.1"/>
    </source>
</evidence>
<proteinExistence type="predicted"/>
<evidence type="ECO:0000256" key="4">
    <source>
        <dbReference type="ARBA" id="ARBA00023157"/>
    </source>
</evidence>
<feature type="signal peptide" evidence="6">
    <location>
        <begin position="1"/>
        <end position="21"/>
    </location>
</feature>
<evidence type="ECO:0000256" key="2">
    <source>
        <dbReference type="ARBA" id="ARBA00022748"/>
    </source>
</evidence>
<keyword evidence="2" id="KW-0201">Cytochrome c-type biogenesis</keyword>
<comment type="subcellular location">
    <subcellularLocation>
        <location evidence="1">Cell envelope</location>
    </subcellularLocation>
</comment>
<feature type="chain" id="PRO_5046290128" evidence="6">
    <location>
        <begin position="22"/>
        <end position="364"/>
    </location>
</feature>
<dbReference type="InterPro" id="IPR000866">
    <property type="entry name" value="AhpC/TSA"/>
</dbReference>
<dbReference type="PROSITE" id="PS51257">
    <property type="entry name" value="PROKAR_LIPOPROTEIN"/>
    <property type="match status" value="1"/>
</dbReference>
<evidence type="ECO:0000256" key="6">
    <source>
        <dbReference type="SAM" id="SignalP"/>
    </source>
</evidence>
<dbReference type="InterPro" id="IPR050553">
    <property type="entry name" value="Thioredoxin_ResA/DsbE_sf"/>
</dbReference>
<keyword evidence="5" id="KW-0676">Redox-active center</keyword>
<sequence>MKKIYLAIFMIIALCASIVGCGKTEDNSEEKQTQLEQKDKSLKGKKMKFEEMGLEYYEPQIWAEKEGVSPACVIPGKYGVAYIVGEIPYEFLSTEFVKEIMKDSENAKTEEDQKEVLKKYQEKSKIFVNLMVLDKNKEKNGPNEDIERKQKVFSEYKYKEKVAEIDNLECYILYNDEYDESNLSDEEKKEFKEVRENIEEFKNSIRLFTPIDIDKKIAENKTVEFETKTIDGKKINSNIFKDNKLTMVNVWATFCGPCIGEMPDIQKLYDEIKKENINVVGIISDTPDDENEVLAKQILDKKGVKFVNIIPDEKLNKGILKDISGVPTTIFVDSEGNIVGQPIIGSRSKEEYKKEINKRLGSLK</sequence>
<dbReference type="EMBL" id="CP120733">
    <property type="protein sequence ID" value="WFD10239.1"/>
    <property type="molecule type" value="Genomic_DNA"/>
</dbReference>
<organism evidence="8 9">
    <name type="scientific">Tepidibacter hydrothermalis</name>
    <dbReference type="NCBI Taxonomy" id="3036126"/>
    <lineage>
        <taxon>Bacteria</taxon>
        <taxon>Bacillati</taxon>
        <taxon>Bacillota</taxon>
        <taxon>Clostridia</taxon>
        <taxon>Peptostreptococcales</taxon>
        <taxon>Peptostreptococcaceae</taxon>
        <taxon>Tepidibacter</taxon>
    </lineage>
</organism>
<evidence type="ECO:0000256" key="3">
    <source>
        <dbReference type="ARBA" id="ARBA00022968"/>
    </source>
</evidence>
<dbReference type="InterPro" id="IPR036249">
    <property type="entry name" value="Thioredoxin-like_sf"/>
</dbReference>
<keyword evidence="6" id="KW-0732">Signal</keyword>
<dbReference type="PANTHER" id="PTHR42852">
    <property type="entry name" value="THIOL:DISULFIDE INTERCHANGE PROTEIN DSBE"/>
    <property type="match status" value="1"/>
</dbReference>
<dbReference type="Proteomes" id="UP001222800">
    <property type="component" value="Chromosome"/>
</dbReference>
<dbReference type="Pfam" id="PF00578">
    <property type="entry name" value="AhpC-TSA"/>
    <property type="match status" value="1"/>
</dbReference>
<name>A0ABY8EBG3_9FIRM</name>
<dbReference type="InterPro" id="IPR013766">
    <property type="entry name" value="Thioredoxin_domain"/>
</dbReference>
<keyword evidence="9" id="KW-1185">Reference proteome</keyword>
<dbReference type="RefSeq" id="WP_277732217.1">
    <property type="nucleotide sequence ID" value="NZ_CP120733.1"/>
</dbReference>